<keyword evidence="2" id="KW-0812">Transmembrane</keyword>
<dbReference type="GO" id="GO:0005886">
    <property type="term" value="C:plasma membrane"/>
    <property type="evidence" value="ECO:0007669"/>
    <property type="project" value="TreeGrafter"/>
</dbReference>
<proteinExistence type="predicted"/>
<organism evidence="8 9">
    <name type="scientific">Cochliobolus heterostrophus (strain C5 / ATCC 48332 / race O)</name>
    <name type="common">Southern corn leaf blight fungus</name>
    <name type="synonym">Bipolaris maydis</name>
    <dbReference type="NCBI Taxonomy" id="701091"/>
    <lineage>
        <taxon>Eukaryota</taxon>
        <taxon>Fungi</taxon>
        <taxon>Dikarya</taxon>
        <taxon>Ascomycota</taxon>
        <taxon>Pezizomycotina</taxon>
        <taxon>Dothideomycetes</taxon>
        <taxon>Pleosporomycetidae</taxon>
        <taxon>Pleosporales</taxon>
        <taxon>Pleosporineae</taxon>
        <taxon>Pleosporaceae</taxon>
        <taxon>Bipolaris</taxon>
    </lineage>
</organism>
<evidence type="ECO:0000256" key="6">
    <source>
        <dbReference type="ARBA" id="ARBA00023180"/>
    </source>
</evidence>
<evidence type="ECO:0000256" key="5">
    <source>
        <dbReference type="ARBA" id="ARBA00023136"/>
    </source>
</evidence>
<name>M2V2E5_COCH5</name>
<feature type="domain" description="WSC" evidence="7">
    <location>
        <begin position="1"/>
        <end position="65"/>
    </location>
</feature>
<accession>M2V2E5</accession>
<evidence type="ECO:0000256" key="1">
    <source>
        <dbReference type="ARBA" id="ARBA00004167"/>
    </source>
</evidence>
<protein>
    <recommendedName>
        <fullName evidence="7">WSC domain-containing protein</fullName>
    </recommendedName>
</protein>
<dbReference type="OMA" id="SAICKDY"/>
<evidence type="ECO:0000313" key="9">
    <source>
        <dbReference type="Proteomes" id="UP000016936"/>
    </source>
</evidence>
<evidence type="ECO:0000259" key="7">
    <source>
        <dbReference type="PROSITE" id="PS51212"/>
    </source>
</evidence>
<dbReference type="InterPro" id="IPR051836">
    <property type="entry name" value="Kremen_rcpt"/>
</dbReference>
<evidence type="ECO:0000256" key="4">
    <source>
        <dbReference type="ARBA" id="ARBA00022989"/>
    </source>
</evidence>
<reference evidence="8 9" key="1">
    <citation type="journal article" date="2012" name="PLoS Pathog.">
        <title>Diverse lifestyles and strategies of plant pathogenesis encoded in the genomes of eighteen Dothideomycetes fungi.</title>
        <authorList>
            <person name="Ohm R.A."/>
            <person name="Feau N."/>
            <person name="Henrissat B."/>
            <person name="Schoch C.L."/>
            <person name="Horwitz B.A."/>
            <person name="Barry K.W."/>
            <person name="Condon B.J."/>
            <person name="Copeland A.C."/>
            <person name="Dhillon B."/>
            <person name="Glaser F."/>
            <person name="Hesse C.N."/>
            <person name="Kosti I."/>
            <person name="LaButti K."/>
            <person name="Lindquist E.A."/>
            <person name="Lucas S."/>
            <person name="Salamov A.A."/>
            <person name="Bradshaw R.E."/>
            <person name="Ciuffetti L."/>
            <person name="Hamelin R.C."/>
            <person name="Kema G.H.J."/>
            <person name="Lawrence C."/>
            <person name="Scott J.A."/>
            <person name="Spatafora J.W."/>
            <person name="Turgeon B.G."/>
            <person name="de Wit P.J.G.M."/>
            <person name="Zhong S."/>
            <person name="Goodwin S.B."/>
            <person name="Grigoriev I.V."/>
        </authorList>
    </citation>
    <scope>NUCLEOTIDE SEQUENCE [LARGE SCALE GENOMIC DNA]</scope>
    <source>
        <strain evidence="9">C5 / ATCC 48332 / race O</strain>
    </source>
</reference>
<dbReference type="STRING" id="701091.M2V2E5"/>
<dbReference type="InterPro" id="IPR002889">
    <property type="entry name" value="WSC_carb-bd"/>
</dbReference>
<evidence type="ECO:0000256" key="2">
    <source>
        <dbReference type="ARBA" id="ARBA00022692"/>
    </source>
</evidence>
<dbReference type="PANTHER" id="PTHR24269">
    <property type="entry name" value="KREMEN PROTEIN"/>
    <property type="match status" value="1"/>
</dbReference>
<dbReference type="Pfam" id="PF01822">
    <property type="entry name" value="WSC"/>
    <property type="match status" value="1"/>
</dbReference>
<dbReference type="PROSITE" id="PS51212">
    <property type="entry name" value="WSC"/>
    <property type="match status" value="1"/>
</dbReference>
<evidence type="ECO:0000256" key="3">
    <source>
        <dbReference type="ARBA" id="ARBA00022729"/>
    </source>
</evidence>
<gene>
    <name evidence="8" type="ORF">COCHEDRAFT_1093448</name>
</gene>
<sequence length="65" mass="7096">MTVQKCSAICKDYLYYALGDGKECWCGDTFHVPAELVSHNQCSIPCAGNSAQKCGGSWKISIYSK</sequence>
<comment type="subcellular location">
    <subcellularLocation>
        <location evidence="1">Membrane</location>
        <topology evidence="1">Single-pass membrane protein</topology>
    </subcellularLocation>
</comment>
<dbReference type="PANTHER" id="PTHR24269:SF16">
    <property type="entry name" value="PROTEIN SLG1"/>
    <property type="match status" value="1"/>
</dbReference>
<keyword evidence="4" id="KW-1133">Transmembrane helix</keyword>
<dbReference type="AlphaFoldDB" id="M2V2E5"/>
<dbReference type="Proteomes" id="UP000016936">
    <property type="component" value="Unassembled WGS sequence"/>
</dbReference>
<keyword evidence="3" id="KW-0732">Signal</keyword>
<keyword evidence="5" id="KW-0472">Membrane</keyword>
<evidence type="ECO:0000313" key="8">
    <source>
        <dbReference type="EMBL" id="EMD94147.1"/>
    </source>
</evidence>
<keyword evidence="6" id="KW-0325">Glycoprotein</keyword>
<keyword evidence="9" id="KW-1185">Reference proteome</keyword>
<dbReference type="EMBL" id="KB445572">
    <property type="protein sequence ID" value="EMD94147.1"/>
    <property type="molecule type" value="Genomic_DNA"/>
</dbReference>
<dbReference type="HOGENOM" id="CLU_171219_1_0_1"/>
<dbReference type="eggNOG" id="KOG4157">
    <property type="taxonomic scope" value="Eukaryota"/>
</dbReference>
<reference evidence="9" key="2">
    <citation type="journal article" date="2013" name="PLoS Genet.">
        <title>Comparative genome structure, secondary metabolite, and effector coding capacity across Cochliobolus pathogens.</title>
        <authorList>
            <person name="Condon B.J."/>
            <person name="Leng Y."/>
            <person name="Wu D."/>
            <person name="Bushley K.E."/>
            <person name="Ohm R.A."/>
            <person name="Otillar R."/>
            <person name="Martin J."/>
            <person name="Schackwitz W."/>
            <person name="Grimwood J."/>
            <person name="MohdZainudin N."/>
            <person name="Xue C."/>
            <person name="Wang R."/>
            <person name="Manning V.A."/>
            <person name="Dhillon B."/>
            <person name="Tu Z.J."/>
            <person name="Steffenson B.J."/>
            <person name="Salamov A."/>
            <person name="Sun H."/>
            <person name="Lowry S."/>
            <person name="LaButti K."/>
            <person name="Han J."/>
            <person name="Copeland A."/>
            <person name="Lindquist E."/>
            <person name="Barry K."/>
            <person name="Schmutz J."/>
            <person name="Baker S.E."/>
            <person name="Ciuffetti L.M."/>
            <person name="Grigoriev I.V."/>
            <person name="Zhong S."/>
            <person name="Turgeon B.G."/>
        </authorList>
    </citation>
    <scope>NUCLEOTIDE SEQUENCE [LARGE SCALE GENOMIC DNA]</scope>
    <source>
        <strain evidence="9">C5 / ATCC 48332 / race O</strain>
    </source>
</reference>